<evidence type="ECO:0000256" key="16">
    <source>
        <dbReference type="HAMAP-Rule" id="MF_00037"/>
    </source>
</evidence>
<feature type="active site" evidence="16">
    <location>
        <position position="175"/>
    </location>
</feature>
<comment type="subcellular location">
    <subcellularLocation>
        <location evidence="3 16">Cytoplasm</location>
    </subcellularLocation>
</comment>
<dbReference type="eggNOG" id="COG0812">
    <property type="taxonomic scope" value="Bacteria"/>
</dbReference>
<dbReference type="Gene3D" id="3.90.78.10">
    <property type="entry name" value="UDP-N-acetylenolpyruvoylglucosamine reductase, C-terminal domain"/>
    <property type="match status" value="1"/>
</dbReference>
<dbReference type="GeneID" id="96998205"/>
<dbReference type="RefSeq" id="WP_005397054.1">
    <property type="nucleotide sequence ID" value="NZ_JH601088.1"/>
</dbReference>
<dbReference type="PROSITE" id="PS51387">
    <property type="entry name" value="FAD_PCMH"/>
    <property type="match status" value="1"/>
</dbReference>
<dbReference type="SUPFAM" id="SSF56176">
    <property type="entry name" value="FAD-binding/transporter-associated domain-like"/>
    <property type="match status" value="1"/>
</dbReference>
<evidence type="ECO:0000256" key="6">
    <source>
        <dbReference type="ARBA" id="ARBA00022618"/>
    </source>
</evidence>
<keyword evidence="9 16" id="KW-0521">NADP</keyword>
<dbReference type="HAMAP" id="MF_00037">
    <property type="entry name" value="MurB"/>
    <property type="match status" value="1"/>
</dbReference>
<evidence type="ECO:0000256" key="9">
    <source>
        <dbReference type="ARBA" id="ARBA00022857"/>
    </source>
</evidence>
<evidence type="ECO:0000256" key="10">
    <source>
        <dbReference type="ARBA" id="ARBA00022960"/>
    </source>
</evidence>
<dbReference type="Pfam" id="PF02873">
    <property type="entry name" value="MurB_C"/>
    <property type="match status" value="1"/>
</dbReference>
<evidence type="ECO:0000256" key="13">
    <source>
        <dbReference type="ARBA" id="ARBA00023306"/>
    </source>
</evidence>
<dbReference type="GO" id="GO:0071555">
    <property type="term" value="P:cell wall organization"/>
    <property type="evidence" value="ECO:0007669"/>
    <property type="project" value="UniProtKB-KW"/>
</dbReference>
<feature type="active site" evidence="16">
    <location>
        <position position="295"/>
    </location>
</feature>
<dbReference type="GO" id="GO:0008762">
    <property type="term" value="F:UDP-N-acetylmuramate dehydrogenase activity"/>
    <property type="evidence" value="ECO:0007669"/>
    <property type="project" value="UniProtKB-UniRule"/>
</dbReference>
<evidence type="ECO:0000256" key="14">
    <source>
        <dbReference type="ARBA" id="ARBA00023316"/>
    </source>
</evidence>
<dbReference type="EC" id="1.3.1.98" evidence="16"/>
<sequence length="301" mass="33327">MDKTIIEELLGNKFGKARENVMLNKYTTFNIGGPADILVEPETEEQISSLVKFCNEKEIPLTVIGKGSNLLIKDKGIRGVVIALRENFSDITVDGNIVTAQAGASLRNTSIKSFENNLTGMEAVSGIPGSVGGAIIMNAGAYGTEMKDIVKSVRCMHRDGEIVEYTNEEMDFSYRHSLASENEYVVISTSFELKEGNKEEIYAAFEDFDYKRSSRQPLDRHSAGSTFKRPEGHYASKLIDDAGLRGFTIDKAQVSEKHCGFLINIDDATCENMLTLIKEVQKRIKDDFGVTLETEVKIIGE</sequence>
<gene>
    <name evidence="16" type="primary">murB</name>
    <name evidence="18" type="ORF">HMPREF9709_00182</name>
</gene>
<keyword evidence="6 16" id="KW-0132">Cell division</keyword>
<dbReference type="InterPro" id="IPR003170">
    <property type="entry name" value="MurB"/>
</dbReference>
<evidence type="ECO:0000256" key="12">
    <source>
        <dbReference type="ARBA" id="ARBA00023002"/>
    </source>
</evidence>
<dbReference type="GO" id="GO:0051301">
    <property type="term" value="P:cell division"/>
    <property type="evidence" value="ECO:0007669"/>
    <property type="project" value="UniProtKB-KW"/>
</dbReference>
<dbReference type="Gene3D" id="3.30.43.10">
    <property type="entry name" value="Uridine Diphospho-n-acetylenolpyruvylglucosamine Reductase, domain 2"/>
    <property type="match status" value="1"/>
</dbReference>
<dbReference type="Proteomes" id="UP000004191">
    <property type="component" value="Unassembled WGS sequence"/>
</dbReference>
<keyword evidence="19" id="KW-1185">Reference proteome</keyword>
<evidence type="ECO:0000256" key="3">
    <source>
        <dbReference type="ARBA" id="ARBA00004496"/>
    </source>
</evidence>
<name>H3NLA5_9FIRM</name>
<feature type="active site" description="Proton donor" evidence="16">
    <location>
        <position position="225"/>
    </location>
</feature>
<evidence type="ECO:0000256" key="4">
    <source>
        <dbReference type="ARBA" id="ARBA00004752"/>
    </source>
</evidence>
<dbReference type="InterPro" id="IPR011601">
    <property type="entry name" value="MurB_C"/>
</dbReference>
<keyword evidence="7 16" id="KW-0285">Flavoprotein</keyword>
<keyword evidence="8 16" id="KW-0274">FAD</keyword>
<dbReference type="GO" id="GO:0008360">
    <property type="term" value="P:regulation of cell shape"/>
    <property type="evidence" value="ECO:0007669"/>
    <property type="project" value="UniProtKB-KW"/>
</dbReference>
<evidence type="ECO:0000256" key="11">
    <source>
        <dbReference type="ARBA" id="ARBA00022984"/>
    </source>
</evidence>
<keyword evidence="10 16" id="KW-0133">Cell shape</keyword>
<dbReference type="GO" id="GO:0071949">
    <property type="term" value="F:FAD binding"/>
    <property type="evidence" value="ECO:0007669"/>
    <property type="project" value="InterPro"/>
</dbReference>
<comment type="function">
    <text evidence="2 16">Cell wall formation.</text>
</comment>
<evidence type="ECO:0000313" key="19">
    <source>
        <dbReference type="Proteomes" id="UP000004191"/>
    </source>
</evidence>
<evidence type="ECO:0000256" key="5">
    <source>
        <dbReference type="ARBA" id="ARBA00022490"/>
    </source>
</evidence>
<dbReference type="NCBIfam" id="NF010480">
    <property type="entry name" value="PRK13905.1"/>
    <property type="match status" value="1"/>
</dbReference>
<dbReference type="OrthoDB" id="9804753at2"/>
<dbReference type="SUPFAM" id="SSF56194">
    <property type="entry name" value="Uridine diphospho-N-Acetylenolpyruvylglucosamine reductase, MurB, C-terminal domain"/>
    <property type="match status" value="1"/>
</dbReference>
<evidence type="ECO:0000256" key="8">
    <source>
        <dbReference type="ARBA" id="ARBA00022827"/>
    </source>
</evidence>
<comment type="cofactor">
    <cofactor evidence="1 16">
        <name>FAD</name>
        <dbReference type="ChEBI" id="CHEBI:57692"/>
    </cofactor>
</comment>
<evidence type="ECO:0000256" key="1">
    <source>
        <dbReference type="ARBA" id="ARBA00001974"/>
    </source>
</evidence>
<dbReference type="InterPro" id="IPR036318">
    <property type="entry name" value="FAD-bd_PCMH-like_sf"/>
</dbReference>
<keyword evidence="14 16" id="KW-0961">Cell wall biogenesis/degradation</keyword>
<evidence type="ECO:0000256" key="2">
    <source>
        <dbReference type="ARBA" id="ARBA00003921"/>
    </source>
</evidence>
<dbReference type="GO" id="GO:0005829">
    <property type="term" value="C:cytosol"/>
    <property type="evidence" value="ECO:0007669"/>
    <property type="project" value="TreeGrafter"/>
</dbReference>
<proteinExistence type="inferred from homology"/>
<evidence type="ECO:0000259" key="17">
    <source>
        <dbReference type="PROSITE" id="PS51387"/>
    </source>
</evidence>
<dbReference type="UniPathway" id="UPA00219"/>
<dbReference type="InterPro" id="IPR016166">
    <property type="entry name" value="FAD-bd_PCMH"/>
</dbReference>
<keyword evidence="13 16" id="KW-0131">Cell cycle</keyword>
<dbReference type="InterPro" id="IPR006094">
    <property type="entry name" value="Oxid_FAD_bind_N"/>
</dbReference>
<evidence type="ECO:0000256" key="15">
    <source>
        <dbReference type="ARBA" id="ARBA00048914"/>
    </source>
</evidence>
<organism evidence="18 19">
    <name type="scientific">Helcococcus kunzii ATCC 51366</name>
    <dbReference type="NCBI Taxonomy" id="883114"/>
    <lineage>
        <taxon>Bacteria</taxon>
        <taxon>Bacillati</taxon>
        <taxon>Bacillota</taxon>
        <taxon>Tissierellia</taxon>
        <taxon>Tissierellales</taxon>
        <taxon>Peptoniphilaceae</taxon>
        <taxon>Helcococcus</taxon>
    </lineage>
</organism>
<evidence type="ECO:0000256" key="7">
    <source>
        <dbReference type="ARBA" id="ARBA00022630"/>
    </source>
</evidence>
<dbReference type="InterPro" id="IPR016169">
    <property type="entry name" value="FAD-bd_PCMH_sub2"/>
</dbReference>
<keyword evidence="12 16" id="KW-0560">Oxidoreductase</keyword>
<dbReference type="InterPro" id="IPR036635">
    <property type="entry name" value="MurB_C_sf"/>
</dbReference>
<dbReference type="EMBL" id="AGEI01000003">
    <property type="protein sequence ID" value="EHR36086.1"/>
    <property type="molecule type" value="Genomic_DNA"/>
</dbReference>
<evidence type="ECO:0000313" key="18">
    <source>
        <dbReference type="EMBL" id="EHR36086.1"/>
    </source>
</evidence>
<comment type="pathway">
    <text evidence="4 16">Cell wall biogenesis; peptidoglycan biosynthesis.</text>
</comment>
<dbReference type="HOGENOM" id="CLU_035304_1_1_9"/>
<dbReference type="AlphaFoldDB" id="H3NLA5"/>
<protein>
    <recommendedName>
        <fullName evidence="16">UDP-N-acetylenolpyruvoylglucosamine reductase</fullName>
        <ecNumber evidence="16">1.3.1.98</ecNumber>
    </recommendedName>
    <alternativeName>
        <fullName evidence="16">UDP-N-acetylmuramate dehydrogenase</fullName>
    </alternativeName>
</protein>
<dbReference type="Gene3D" id="3.30.465.10">
    <property type="match status" value="1"/>
</dbReference>
<keyword evidence="5 16" id="KW-0963">Cytoplasm</keyword>
<dbReference type="Pfam" id="PF01565">
    <property type="entry name" value="FAD_binding_4"/>
    <property type="match status" value="1"/>
</dbReference>
<dbReference type="NCBIfam" id="TIGR00179">
    <property type="entry name" value="murB"/>
    <property type="match status" value="1"/>
</dbReference>
<dbReference type="PANTHER" id="PTHR21071">
    <property type="entry name" value="UDP-N-ACETYLENOLPYRUVOYLGLUCOSAMINE REDUCTASE"/>
    <property type="match status" value="1"/>
</dbReference>
<dbReference type="PATRIC" id="fig|883114.3.peg.183"/>
<feature type="domain" description="FAD-binding PCMH-type" evidence="17">
    <location>
        <begin position="31"/>
        <end position="196"/>
    </location>
</feature>
<comment type="caution">
    <text evidence="18">The sequence shown here is derived from an EMBL/GenBank/DDBJ whole genome shotgun (WGS) entry which is preliminary data.</text>
</comment>
<comment type="similarity">
    <text evidence="16">Belongs to the MurB family.</text>
</comment>
<accession>H3NLA5</accession>
<comment type="catalytic activity">
    <reaction evidence="15 16">
        <text>UDP-N-acetyl-alpha-D-muramate + NADP(+) = UDP-N-acetyl-3-O-(1-carboxyvinyl)-alpha-D-glucosamine + NADPH + H(+)</text>
        <dbReference type="Rhea" id="RHEA:12248"/>
        <dbReference type="ChEBI" id="CHEBI:15378"/>
        <dbReference type="ChEBI" id="CHEBI:57783"/>
        <dbReference type="ChEBI" id="CHEBI:58349"/>
        <dbReference type="ChEBI" id="CHEBI:68483"/>
        <dbReference type="ChEBI" id="CHEBI:70757"/>
        <dbReference type="EC" id="1.3.1.98"/>
    </reaction>
</comment>
<dbReference type="GO" id="GO:0009252">
    <property type="term" value="P:peptidoglycan biosynthetic process"/>
    <property type="evidence" value="ECO:0007669"/>
    <property type="project" value="UniProtKB-UniRule"/>
</dbReference>
<dbReference type="PANTHER" id="PTHR21071:SF4">
    <property type="entry name" value="UDP-N-ACETYLENOLPYRUVOYLGLUCOSAMINE REDUCTASE"/>
    <property type="match status" value="1"/>
</dbReference>
<reference evidence="18 19" key="1">
    <citation type="submission" date="2012-01" db="EMBL/GenBank/DDBJ databases">
        <title>The Genome Sequence of Helcococcus kunzii ATCC 51366.</title>
        <authorList>
            <consortium name="The Broad Institute Genome Sequencing Platform"/>
            <person name="Earl A."/>
            <person name="Ward D."/>
            <person name="Feldgarden M."/>
            <person name="Gevers D."/>
            <person name="Huys G."/>
            <person name="Young S.K."/>
            <person name="Zeng Q."/>
            <person name="Gargeya S."/>
            <person name="Fitzgerald M."/>
            <person name="Haas B."/>
            <person name="Abouelleil A."/>
            <person name="Alvarado L."/>
            <person name="Arachchi H.M."/>
            <person name="Berlin A."/>
            <person name="Chapman S.B."/>
            <person name="Gearin G."/>
            <person name="Goldberg J."/>
            <person name="Griggs A."/>
            <person name="Gujja S."/>
            <person name="Hansen M."/>
            <person name="Heiman D."/>
            <person name="Howarth C."/>
            <person name="Larimer J."/>
            <person name="Lui A."/>
            <person name="MacDonald P.J.P."/>
            <person name="McCowen C."/>
            <person name="Montmayeur A."/>
            <person name="Murphy C."/>
            <person name="Neiman D."/>
            <person name="Pearson M."/>
            <person name="Priest M."/>
            <person name="Roberts A."/>
            <person name="Saif S."/>
            <person name="Shea T."/>
            <person name="Sisk P."/>
            <person name="Stolte C."/>
            <person name="Sykes S."/>
            <person name="Wortman J."/>
            <person name="Nusbaum C."/>
            <person name="Birren B."/>
        </authorList>
    </citation>
    <scope>NUCLEOTIDE SEQUENCE [LARGE SCALE GENOMIC DNA]</scope>
    <source>
        <strain evidence="18 19">ATCC 51366</strain>
    </source>
</reference>
<dbReference type="STRING" id="883114.HMPREF9709_00182"/>
<keyword evidence="11 16" id="KW-0573">Peptidoglycan synthesis</keyword>
<dbReference type="InterPro" id="IPR016167">
    <property type="entry name" value="FAD-bd_PCMH_sub1"/>
</dbReference>